<accession>A0A9D1JPP6</accession>
<dbReference type="AlphaFoldDB" id="A0A9D1JPP6"/>
<evidence type="ECO:0000313" key="2">
    <source>
        <dbReference type="Proteomes" id="UP000823927"/>
    </source>
</evidence>
<dbReference type="EMBL" id="DVIT01000011">
    <property type="protein sequence ID" value="HIS46381.1"/>
    <property type="molecule type" value="Genomic_DNA"/>
</dbReference>
<name>A0A9D1JPP6_9FIRM</name>
<reference evidence="1" key="2">
    <citation type="journal article" date="2021" name="PeerJ">
        <title>Extensive microbial diversity within the chicken gut microbiome revealed by metagenomics and culture.</title>
        <authorList>
            <person name="Gilroy R."/>
            <person name="Ravi A."/>
            <person name="Getino M."/>
            <person name="Pursley I."/>
            <person name="Horton D.L."/>
            <person name="Alikhan N.F."/>
            <person name="Baker D."/>
            <person name="Gharbi K."/>
            <person name="Hall N."/>
            <person name="Watson M."/>
            <person name="Adriaenssens E.M."/>
            <person name="Foster-Nyarko E."/>
            <person name="Jarju S."/>
            <person name="Secka A."/>
            <person name="Antonio M."/>
            <person name="Oren A."/>
            <person name="Chaudhuri R.R."/>
            <person name="La Ragione R."/>
            <person name="Hildebrand F."/>
            <person name="Pallen M.J."/>
        </authorList>
    </citation>
    <scope>NUCLEOTIDE SEQUENCE</scope>
    <source>
        <strain evidence="1">CHK178-757</strain>
    </source>
</reference>
<gene>
    <name evidence="1" type="ORF">IAB46_02295</name>
</gene>
<comment type="caution">
    <text evidence="1">The sequence shown here is derived from an EMBL/GenBank/DDBJ whole genome shotgun (WGS) entry which is preliminary data.</text>
</comment>
<reference evidence="1" key="1">
    <citation type="submission" date="2020-10" db="EMBL/GenBank/DDBJ databases">
        <authorList>
            <person name="Gilroy R."/>
        </authorList>
    </citation>
    <scope>NUCLEOTIDE SEQUENCE</scope>
    <source>
        <strain evidence="1">CHK178-757</strain>
    </source>
</reference>
<protein>
    <submittedName>
        <fullName evidence="1">Uncharacterized protein</fullName>
    </submittedName>
</protein>
<organism evidence="1 2">
    <name type="scientific">Candidatus Scybalocola faecigallinarum</name>
    <dbReference type="NCBI Taxonomy" id="2840941"/>
    <lineage>
        <taxon>Bacteria</taxon>
        <taxon>Bacillati</taxon>
        <taxon>Bacillota</taxon>
        <taxon>Clostridia</taxon>
        <taxon>Lachnospirales</taxon>
        <taxon>Lachnospiraceae</taxon>
        <taxon>Lachnospiraceae incertae sedis</taxon>
        <taxon>Candidatus Scybalocola (ex Gilroy et al. 2021)</taxon>
    </lineage>
</organism>
<dbReference type="Proteomes" id="UP000823927">
    <property type="component" value="Unassembled WGS sequence"/>
</dbReference>
<proteinExistence type="predicted"/>
<sequence>MGSCLNSVELLPRTFMRLGKLARLVGREKGSLFAAISREFYGNLIDNDLRWQYNQYILNFRFYVIAEKYDFGYITKKSNNDCRKLKQISV</sequence>
<evidence type="ECO:0000313" key="1">
    <source>
        <dbReference type="EMBL" id="HIS46381.1"/>
    </source>
</evidence>